<evidence type="ECO:0000256" key="1">
    <source>
        <dbReference type="SAM" id="Phobius"/>
    </source>
</evidence>
<keyword evidence="1" id="KW-0812">Transmembrane</keyword>
<feature type="transmembrane region" description="Helical" evidence="1">
    <location>
        <begin position="151"/>
        <end position="170"/>
    </location>
</feature>
<sequence length="236" mass="26750">MASVFPSSPSLDSLFKSYRGNRSPPNPPGQFRLGCPRYSKGYKNFRIEQMSVVHNGRHPLLCAMGMAARHSGDPERVSFHHLLDKGKKLWDNSPEPVKRFPWIRALENFIQLILDVVLAVCKFLCVPLLAVSSLSEMSYCAHEKKLRLVPLPILFGIAFAGVLNGTALELSPLLKQDAEVPWHLIAIAVFFTMLKLPGPYYPYWGRILIPHFANGGLLRILWYAFLWNRRPQKGLV</sequence>
<evidence type="ECO:0000313" key="2">
    <source>
        <dbReference type="Proteomes" id="UP000827889"/>
    </source>
</evidence>
<dbReference type="AlphaFoldDB" id="A0A8B8NLP1"/>
<organism evidence="2 3">
    <name type="scientific">Rhodamnia argentea</name>
    <dbReference type="NCBI Taxonomy" id="178133"/>
    <lineage>
        <taxon>Eukaryota</taxon>
        <taxon>Viridiplantae</taxon>
        <taxon>Streptophyta</taxon>
        <taxon>Embryophyta</taxon>
        <taxon>Tracheophyta</taxon>
        <taxon>Spermatophyta</taxon>
        <taxon>Magnoliopsida</taxon>
        <taxon>eudicotyledons</taxon>
        <taxon>Gunneridae</taxon>
        <taxon>Pentapetalae</taxon>
        <taxon>rosids</taxon>
        <taxon>malvids</taxon>
        <taxon>Myrtales</taxon>
        <taxon>Myrtaceae</taxon>
        <taxon>Myrtoideae</taxon>
        <taxon>Myrteae</taxon>
        <taxon>Australasian group</taxon>
        <taxon>Rhodamnia</taxon>
    </lineage>
</organism>
<feature type="transmembrane region" description="Helical" evidence="1">
    <location>
        <begin position="207"/>
        <end position="226"/>
    </location>
</feature>
<proteinExistence type="predicted"/>
<dbReference type="Proteomes" id="UP000827889">
    <property type="component" value="Chromosome 11"/>
</dbReference>
<name>A0A8B8NLP1_9MYRT</name>
<dbReference type="OrthoDB" id="1934999at2759"/>
<gene>
    <name evidence="3" type="primary">LOC115735685</name>
</gene>
<evidence type="ECO:0000313" key="3">
    <source>
        <dbReference type="RefSeq" id="XP_030522923.1"/>
    </source>
</evidence>
<keyword evidence="1" id="KW-1133">Transmembrane helix</keyword>
<dbReference type="PANTHER" id="PTHR36000">
    <property type="entry name" value="DEFECTIVE 1273 PROTEIN, PUTATIVE-RELATED"/>
    <property type="match status" value="1"/>
</dbReference>
<keyword evidence="2" id="KW-1185">Reference proteome</keyword>
<keyword evidence="1" id="KW-0472">Membrane</keyword>
<accession>A0A8B8NLP1</accession>
<dbReference type="GeneID" id="115735685"/>
<dbReference type="PANTHER" id="PTHR36000:SF2">
    <property type="entry name" value="DEFECTIVE 1273 PROTEIN, PUTATIVE-RELATED"/>
    <property type="match status" value="1"/>
</dbReference>
<reference evidence="3" key="1">
    <citation type="submission" date="2025-08" db="UniProtKB">
        <authorList>
            <consortium name="RefSeq"/>
        </authorList>
    </citation>
    <scope>IDENTIFICATION</scope>
    <source>
        <tissue evidence="3">Leaf</tissue>
    </source>
</reference>
<feature type="transmembrane region" description="Helical" evidence="1">
    <location>
        <begin position="109"/>
        <end position="131"/>
    </location>
</feature>
<dbReference type="RefSeq" id="XP_030522923.1">
    <property type="nucleotide sequence ID" value="XM_030667063.2"/>
</dbReference>
<dbReference type="KEGG" id="rarg:115735685"/>
<feature type="transmembrane region" description="Helical" evidence="1">
    <location>
        <begin position="182"/>
        <end position="201"/>
    </location>
</feature>
<protein>
    <submittedName>
        <fullName evidence="3">Uncharacterized protein LOC115735685 isoform X1</fullName>
    </submittedName>
</protein>